<dbReference type="InterPro" id="IPR036322">
    <property type="entry name" value="WD40_repeat_dom_sf"/>
</dbReference>
<sequence>MTSPQPPRDDSKTTGRAGIPIPTELVLQIVKAIGPRPKPKPAKHLRLHGALEAEADSDSDDLKIVDDYFYENPNKPTLSNVLEGITDLKNLAITCRALYQTLRCVLYQRSGQEDDWYALRWASFNGNLLALKAAVEAGASVNYAFEKTGTPIDMMNYGRVESTFGSNFPILQRSKTYNFGTPLLAAAYGDVTGRHQAIKWLLSHGADPNTTDTNGITPVHVVCRWGVRASVTVELLLKKGADANAFGPRGWTPLHMACYARRWHPDPEDPRRLSQQKQDQAMIPTAKELIKAGADLRARTTLGGAKESGEPYIGGLTPYELALYCQNVTMVEFFREQEAISSTSFEKRLLETLGTCWCPSIAPPAVPQLLFAGVFSRKCVMSAPTFPTTSRPSPSYSQPHQLQRYELRMGWESWYDLNSTLAHITDIFSLATTSRAVLSASGSSTLHIHDTADPTIPITQSISGAHKLGCHHICTSRNGLVAASAGFAGEVKIWVINKDTSEWKLHSEITNKAAKAGEVWAIALSEDGKFLAGTTYDGRVNVWDVGEEGTPKIREYETGSPGQGSFGMSVDLSRDGRYTASGHQNGAVYVFNNDNGKLLFSLPGLVKSVRSVSFSPGNTRLAAAGDSSVIALYDIKNGEQVSNMTGHSSWITSVDWNDTGEYLLSGAMDGKVKVWSVERSACVATHSETDKALWAVKWLPKTGKNESFCTAGANRSISFYREATGA</sequence>
<dbReference type="Pfam" id="PF12796">
    <property type="entry name" value="Ank_2"/>
    <property type="match status" value="1"/>
</dbReference>
<dbReference type="InterPro" id="IPR036770">
    <property type="entry name" value="Ankyrin_rpt-contain_sf"/>
</dbReference>
<dbReference type="PROSITE" id="PS50294">
    <property type="entry name" value="WD_REPEATS_REGION"/>
    <property type="match status" value="1"/>
</dbReference>
<evidence type="ECO:0000256" key="4">
    <source>
        <dbReference type="PROSITE-ProRule" id="PRU00221"/>
    </source>
</evidence>
<dbReference type="RefSeq" id="XP_060354139.1">
    <property type="nucleotide sequence ID" value="XM_060486811.1"/>
</dbReference>
<evidence type="ECO:0000313" key="6">
    <source>
        <dbReference type="Proteomes" id="UP001241169"/>
    </source>
</evidence>
<dbReference type="SMART" id="SM00248">
    <property type="entry name" value="ANK"/>
    <property type="match status" value="5"/>
</dbReference>
<keyword evidence="3" id="KW-0040">ANK repeat</keyword>
<dbReference type="Gene3D" id="2.130.10.10">
    <property type="entry name" value="YVTN repeat-like/Quinoprotein amine dehydrogenase"/>
    <property type="match status" value="1"/>
</dbReference>
<keyword evidence="1 4" id="KW-0853">WD repeat</keyword>
<reference evidence="5 6" key="1">
    <citation type="submission" date="2016-10" db="EMBL/GenBank/DDBJ databases">
        <title>The genome sequence of Colletotrichum fioriniae PJ7.</title>
        <authorList>
            <person name="Baroncelli R."/>
        </authorList>
    </citation>
    <scope>NUCLEOTIDE SEQUENCE [LARGE SCALE GENOMIC DNA]</scope>
    <source>
        <strain evidence="5 6">IMI 384185</strain>
    </source>
</reference>
<feature type="repeat" description="WD" evidence="4">
    <location>
        <begin position="644"/>
        <end position="685"/>
    </location>
</feature>
<dbReference type="GeneID" id="85370710"/>
<dbReference type="EMBL" id="MOPA01000002">
    <property type="protein sequence ID" value="KAK1545022.1"/>
    <property type="molecule type" value="Genomic_DNA"/>
</dbReference>
<dbReference type="Proteomes" id="UP001241169">
    <property type="component" value="Unassembled WGS sequence"/>
</dbReference>
<dbReference type="InterPro" id="IPR019775">
    <property type="entry name" value="WD40_repeat_CS"/>
</dbReference>
<feature type="repeat" description="WD" evidence="4">
    <location>
        <begin position="602"/>
        <end position="643"/>
    </location>
</feature>
<dbReference type="PROSITE" id="PS50082">
    <property type="entry name" value="WD_REPEATS_2"/>
    <property type="match status" value="3"/>
</dbReference>
<dbReference type="PANTHER" id="PTHR44090:SF1">
    <property type="entry name" value="SUPERKILLER COMPLEX PROTEIN 8"/>
    <property type="match status" value="1"/>
</dbReference>
<protein>
    <submittedName>
        <fullName evidence="5">WD repeat domain-containing protein</fullName>
    </submittedName>
</protein>
<evidence type="ECO:0000256" key="3">
    <source>
        <dbReference type="PROSITE-ProRule" id="PRU00023"/>
    </source>
</evidence>
<dbReference type="PANTHER" id="PTHR44090">
    <property type="entry name" value="WD REPEAT-CONTAINING PROTEIN 61"/>
    <property type="match status" value="1"/>
</dbReference>
<evidence type="ECO:0000256" key="2">
    <source>
        <dbReference type="ARBA" id="ARBA00022737"/>
    </source>
</evidence>
<proteinExistence type="predicted"/>
<dbReference type="CDD" id="cd00200">
    <property type="entry name" value="WD40"/>
    <property type="match status" value="1"/>
</dbReference>
<evidence type="ECO:0000313" key="5">
    <source>
        <dbReference type="EMBL" id="KAK1545022.1"/>
    </source>
</evidence>
<gene>
    <name evidence="5" type="ORF">CPAR01_02524</name>
</gene>
<accession>A0ABQ9SZS1</accession>
<dbReference type="InterPro" id="IPR015943">
    <property type="entry name" value="WD40/YVTN_repeat-like_dom_sf"/>
</dbReference>
<name>A0ABQ9SZS1_9PEZI</name>
<feature type="repeat" description="WD" evidence="4">
    <location>
        <begin position="512"/>
        <end position="545"/>
    </location>
</feature>
<organism evidence="5 6">
    <name type="scientific">Colletotrichum paranaense</name>
    <dbReference type="NCBI Taxonomy" id="1914294"/>
    <lineage>
        <taxon>Eukaryota</taxon>
        <taxon>Fungi</taxon>
        <taxon>Dikarya</taxon>
        <taxon>Ascomycota</taxon>
        <taxon>Pezizomycotina</taxon>
        <taxon>Sordariomycetes</taxon>
        <taxon>Hypocreomycetidae</taxon>
        <taxon>Glomerellales</taxon>
        <taxon>Glomerellaceae</taxon>
        <taxon>Colletotrichum</taxon>
        <taxon>Colletotrichum acutatum species complex</taxon>
    </lineage>
</organism>
<dbReference type="PROSITE" id="PS50297">
    <property type="entry name" value="ANK_REP_REGION"/>
    <property type="match status" value="1"/>
</dbReference>
<keyword evidence="6" id="KW-1185">Reference proteome</keyword>
<dbReference type="Gene3D" id="1.25.40.20">
    <property type="entry name" value="Ankyrin repeat-containing domain"/>
    <property type="match status" value="2"/>
</dbReference>
<dbReference type="PROSITE" id="PS00678">
    <property type="entry name" value="WD_REPEATS_1"/>
    <property type="match status" value="1"/>
</dbReference>
<feature type="repeat" description="ANK" evidence="3">
    <location>
        <begin position="214"/>
        <end position="248"/>
    </location>
</feature>
<dbReference type="InterPro" id="IPR051510">
    <property type="entry name" value="SKI8"/>
</dbReference>
<dbReference type="PROSITE" id="PS50088">
    <property type="entry name" value="ANK_REPEAT"/>
    <property type="match status" value="1"/>
</dbReference>
<dbReference type="InterPro" id="IPR001680">
    <property type="entry name" value="WD40_rpt"/>
</dbReference>
<keyword evidence="2" id="KW-0677">Repeat</keyword>
<dbReference type="Pfam" id="PF00400">
    <property type="entry name" value="WD40"/>
    <property type="match status" value="3"/>
</dbReference>
<dbReference type="SUPFAM" id="SSF50978">
    <property type="entry name" value="WD40 repeat-like"/>
    <property type="match status" value="1"/>
</dbReference>
<dbReference type="SMART" id="SM00320">
    <property type="entry name" value="WD40"/>
    <property type="match status" value="7"/>
</dbReference>
<comment type="caution">
    <text evidence="5">The sequence shown here is derived from an EMBL/GenBank/DDBJ whole genome shotgun (WGS) entry which is preliminary data.</text>
</comment>
<dbReference type="InterPro" id="IPR002110">
    <property type="entry name" value="Ankyrin_rpt"/>
</dbReference>
<dbReference type="SUPFAM" id="SSF48403">
    <property type="entry name" value="Ankyrin repeat"/>
    <property type="match status" value="1"/>
</dbReference>
<evidence type="ECO:0000256" key="1">
    <source>
        <dbReference type="ARBA" id="ARBA00022574"/>
    </source>
</evidence>